<dbReference type="SMART" id="SM00450">
    <property type="entry name" value="RHOD"/>
    <property type="match status" value="1"/>
</dbReference>
<dbReference type="PANTHER" id="PTHR43031">
    <property type="entry name" value="FAD-DEPENDENT OXIDOREDUCTASE"/>
    <property type="match status" value="1"/>
</dbReference>
<evidence type="ECO:0000313" key="2">
    <source>
        <dbReference type="EMBL" id="CAB4639580.1"/>
    </source>
</evidence>
<dbReference type="InterPro" id="IPR001763">
    <property type="entry name" value="Rhodanese-like_dom"/>
</dbReference>
<dbReference type="PROSITE" id="PS50206">
    <property type="entry name" value="RHODANESE_3"/>
    <property type="match status" value="1"/>
</dbReference>
<reference evidence="2" key="1">
    <citation type="submission" date="2020-05" db="EMBL/GenBank/DDBJ databases">
        <authorList>
            <person name="Chiriac C."/>
            <person name="Salcher M."/>
            <person name="Ghai R."/>
            <person name="Kavagutti S V."/>
        </authorList>
    </citation>
    <scope>NUCLEOTIDE SEQUENCE</scope>
</reference>
<protein>
    <submittedName>
        <fullName evidence="2">Unannotated protein</fullName>
    </submittedName>
</protein>
<dbReference type="AlphaFoldDB" id="A0A6J6JQB3"/>
<evidence type="ECO:0000259" key="1">
    <source>
        <dbReference type="PROSITE" id="PS50206"/>
    </source>
</evidence>
<feature type="domain" description="Rhodanese" evidence="1">
    <location>
        <begin position="21"/>
        <end position="99"/>
    </location>
</feature>
<name>A0A6J6JQB3_9ZZZZ</name>
<dbReference type="InterPro" id="IPR036873">
    <property type="entry name" value="Rhodanese-like_dom_sf"/>
</dbReference>
<dbReference type="Pfam" id="PF00581">
    <property type="entry name" value="Rhodanese"/>
    <property type="match status" value="1"/>
</dbReference>
<accession>A0A6J6JQB3</accession>
<sequence>MEIVTPQEALSMVTSGQAYGIDVREQEEWDGGHYDQFTLHPLSTLSAEAIPTDKPVIFICRSGKRSAQACATVEPTGITAMNMDGGMLAWQEAGLPMSAVNGAPLIS</sequence>
<dbReference type="InterPro" id="IPR050229">
    <property type="entry name" value="GlpE_sulfurtransferase"/>
</dbReference>
<gene>
    <name evidence="2" type="ORF">UFOPK2162_00310</name>
</gene>
<dbReference type="Gene3D" id="3.40.250.10">
    <property type="entry name" value="Rhodanese-like domain"/>
    <property type="match status" value="1"/>
</dbReference>
<dbReference type="CDD" id="cd00158">
    <property type="entry name" value="RHOD"/>
    <property type="match status" value="1"/>
</dbReference>
<dbReference type="SUPFAM" id="SSF52821">
    <property type="entry name" value="Rhodanese/Cell cycle control phosphatase"/>
    <property type="match status" value="1"/>
</dbReference>
<proteinExistence type="predicted"/>
<organism evidence="2">
    <name type="scientific">freshwater metagenome</name>
    <dbReference type="NCBI Taxonomy" id="449393"/>
    <lineage>
        <taxon>unclassified sequences</taxon>
        <taxon>metagenomes</taxon>
        <taxon>ecological metagenomes</taxon>
    </lineage>
</organism>
<dbReference type="EMBL" id="CAEZVZ010000026">
    <property type="protein sequence ID" value="CAB4639580.1"/>
    <property type="molecule type" value="Genomic_DNA"/>
</dbReference>
<dbReference type="PANTHER" id="PTHR43031:SF1">
    <property type="entry name" value="PYRIDINE NUCLEOTIDE-DISULPHIDE OXIDOREDUCTASE"/>
    <property type="match status" value="1"/>
</dbReference>